<evidence type="ECO:0000313" key="2">
    <source>
        <dbReference type="EMBL" id="ASK78788.1"/>
    </source>
</evidence>
<evidence type="ECO:0000313" key="3">
    <source>
        <dbReference type="Proteomes" id="UP000242175"/>
    </source>
</evidence>
<protein>
    <submittedName>
        <fullName evidence="2">Cbb3-type cytochrome oxidase assembly protein CcoS</fullName>
    </submittedName>
</protein>
<dbReference type="PANTHER" id="PTHR41532">
    <property type="entry name" value="FIXS PROTEIN"/>
    <property type="match status" value="1"/>
</dbReference>
<evidence type="ECO:0000256" key="1">
    <source>
        <dbReference type="SAM" id="Phobius"/>
    </source>
</evidence>
<feature type="transmembrane region" description="Helical" evidence="1">
    <location>
        <begin position="6"/>
        <end position="28"/>
    </location>
</feature>
<keyword evidence="1" id="KW-0812">Transmembrane</keyword>
<organism evidence="2 3">
    <name type="scientific">Paraphotobacterium marinum</name>
    <dbReference type="NCBI Taxonomy" id="1755811"/>
    <lineage>
        <taxon>Bacteria</taxon>
        <taxon>Pseudomonadati</taxon>
        <taxon>Pseudomonadota</taxon>
        <taxon>Gammaproteobacteria</taxon>
        <taxon>Vibrionales</taxon>
        <taxon>Vibrionaceae</taxon>
        <taxon>Paraphotobacterium</taxon>
    </lineage>
</organism>
<dbReference type="RefSeq" id="WP_089073696.1">
    <property type="nucleotide sequence ID" value="NZ_CBCSAM010000001.1"/>
</dbReference>
<keyword evidence="1" id="KW-1133">Transmembrane helix</keyword>
<keyword evidence="1" id="KW-0472">Membrane</keyword>
<dbReference type="EMBL" id="CP022355">
    <property type="protein sequence ID" value="ASK78788.1"/>
    <property type="molecule type" value="Genomic_DNA"/>
</dbReference>
<reference evidence="2 3" key="1">
    <citation type="journal article" date="2016" name="Int. J. Syst. Evol. Microbiol.">
        <title>Paraphotobacterium marinum gen. nov., sp. nov., a member of the family Vibrionaceae, isolated from surface seawater.</title>
        <authorList>
            <person name="Huang Z."/>
            <person name="Dong C."/>
            <person name="Shao Z."/>
        </authorList>
    </citation>
    <scope>NUCLEOTIDE SEQUENCE [LARGE SCALE GENOMIC DNA]</scope>
    <source>
        <strain evidence="2 3">NSCS20N07D</strain>
    </source>
</reference>
<dbReference type="KEGG" id="pmai:CF386_07160"/>
<dbReference type="OrthoDB" id="9802763at2"/>
<sequence>MTLKILIILIPIAIFFTIIAIYFFHWAIKQKQYEDLEKETFNIFNEGSPNLHTKNKKND</sequence>
<dbReference type="Pfam" id="PF03597">
    <property type="entry name" value="FixS"/>
    <property type="match status" value="1"/>
</dbReference>
<accession>A0A220VED8</accession>
<keyword evidence="3" id="KW-1185">Reference proteome</keyword>
<dbReference type="AlphaFoldDB" id="A0A220VED8"/>
<dbReference type="NCBIfam" id="TIGR00847">
    <property type="entry name" value="ccoS"/>
    <property type="match status" value="1"/>
</dbReference>
<name>A0A220VED8_9GAMM</name>
<gene>
    <name evidence="2" type="primary">ccoS</name>
    <name evidence="2" type="ORF">CF386_07160</name>
</gene>
<proteinExistence type="predicted"/>
<dbReference type="PANTHER" id="PTHR41532:SF1">
    <property type="entry name" value="FIXS PROTEIN"/>
    <property type="match status" value="1"/>
</dbReference>
<dbReference type="Proteomes" id="UP000242175">
    <property type="component" value="Chromosome large"/>
</dbReference>
<dbReference type="InterPro" id="IPR004714">
    <property type="entry name" value="Cyt_oxidase_maturation_cbb3"/>
</dbReference>